<dbReference type="InterPro" id="IPR018171">
    <property type="entry name" value="Pept_tRNA_hydro_CS"/>
</dbReference>
<dbReference type="RefSeq" id="WP_067777637.1">
    <property type="nucleotide sequence ID" value="NZ_JACVVN010000012.1"/>
</dbReference>
<dbReference type="PANTHER" id="PTHR17224:SF1">
    <property type="entry name" value="PEPTIDYL-TRNA HYDROLASE"/>
    <property type="match status" value="1"/>
</dbReference>
<dbReference type="PANTHER" id="PTHR17224">
    <property type="entry name" value="PEPTIDYL-TRNA HYDROLASE"/>
    <property type="match status" value="1"/>
</dbReference>
<feature type="site" description="Discriminates between blocked and unblocked aminoacyl-tRNA" evidence="7">
    <location>
        <position position="13"/>
    </location>
</feature>
<feature type="binding site" evidence="7">
    <location>
        <position position="65"/>
    </location>
    <ligand>
        <name>tRNA</name>
        <dbReference type="ChEBI" id="CHEBI:17843"/>
    </ligand>
</feature>
<keyword evidence="3 7" id="KW-0378">Hydrolase</keyword>
<dbReference type="GO" id="GO:0006515">
    <property type="term" value="P:protein quality control for misfolded or incompletely synthesized proteins"/>
    <property type="evidence" value="ECO:0007669"/>
    <property type="project" value="UniProtKB-UniRule"/>
</dbReference>
<evidence type="ECO:0000256" key="1">
    <source>
        <dbReference type="ARBA" id="ARBA00013260"/>
    </source>
</evidence>
<comment type="subcellular location">
    <subcellularLocation>
        <location evidence="7">Cytoplasm</location>
    </subcellularLocation>
</comment>
<name>A0A1C7P9G8_9BACT</name>
<dbReference type="GO" id="GO:0005737">
    <property type="term" value="C:cytoplasm"/>
    <property type="evidence" value="ECO:0007669"/>
    <property type="project" value="UniProtKB-SubCell"/>
</dbReference>
<keyword evidence="7" id="KW-0963">Cytoplasm</keyword>
<dbReference type="EC" id="3.1.1.29" evidence="1 7"/>
<dbReference type="FunFam" id="3.40.50.1470:FF:000001">
    <property type="entry name" value="Peptidyl-tRNA hydrolase"/>
    <property type="match status" value="1"/>
</dbReference>
<comment type="similarity">
    <text evidence="5 7 9">Belongs to the PTH family.</text>
</comment>
<dbReference type="EMBL" id="LT629973">
    <property type="protein sequence ID" value="SEH99139.1"/>
    <property type="molecule type" value="Genomic_DNA"/>
</dbReference>
<accession>A0A1C7P9G8</accession>
<dbReference type="GO" id="GO:0000049">
    <property type="term" value="F:tRNA binding"/>
    <property type="evidence" value="ECO:0007669"/>
    <property type="project" value="UniProtKB-UniRule"/>
</dbReference>
<evidence type="ECO:0000313" key="10">
    <source>
        <dbReference type="EMBL" id="SEH99139.1"/>
    </source>
</evidence>
<keyword evidence="11" id="KW-1185">Reference proteome</keyword>
<dbReference type="AlphaFoldDB" id="A0A1C7P9G8"/>
<comment type="catalytic activity">
    <reaction evidence="7 8">
        <text>an N-acyl-L-alpha-aminoacyl-tRNA + H2O = an N-acyl-L-amino acid + a tRNA + H(+)</text>
        <dbReference type="Rhea" id="RHEA:54448"/>
        <dbReference type="Rhea" id="RHEA-COMP:10123"/>
        <dbReference type="Rhea" id="RHEA-COMP:13883"/>
        <dbReference type="ChEBI" id="CHEBI:15377"/>
        <dbReference type="ChEBI" id="CHEBI:15378"/>
        <dbReference type="ChEBI" id="CHEBI:59874"/>
        <dbReference type="ChEBI" id="CHEBI:78442"/>
        <dbReference type="ChEBI" id="CHEBI:138191"/>
        <dbReference type="EC" id="3.1.1.29"/>
    </reaction>
</comment>
<feature type="active site" description="Proton acceptor" evidence="7">
    <location>
        <position position="23"/>
    </location>
</feature>
<evidence type="ECO:0000313" key="11">
    <source>
        <dbReference type="Proteomes" id="UP000176204"/>
    </source>
</evidence>
<reference evidence="11" key="1">
    <citation type="submission" date="2016-09" db="EMBL/GenBank/DDBJ databases">
        <authorList>
            <person name="Koehorst J."/>
        </authorList>
    </citation>
    <scope>NUCLEOTIDE SEQUENCE [LARGE SCALE GENOMIC DNA]</scope>
</reference>
<evidence type="ECO:0000256" key="5">
    <source>
        <dbReference type="ARBA" id="ARBA00038063"/>
    </source>
</evidence>
<evidence type="ECO:0000256" key="9">
    <source>
        <dbReference type="RuleBase" id="RU004320"/>
    </source>
</evidence>
<evidence type="ECO:0000256" key="4">
    <source>
        <dbReference type="ARBA" id="ARBA00022884"/>
    </source>
</evidence>
<dbReference type="PROSITE" id="PS01196">
    <property type="entry name" value="PEPT_TRNA_HYDROL_2"/>
    <property type="match status" value="1"/>
</dbReference>
<comment type="function">
    <text evidence="7">Hydrolyzes ribosome-free peptidyl-tRNAs (with 1 or more amino acids incorporated), which drop off the ribosome during protein synthesis, or as a result of ribosome stalling.</text>
</comment>
<feature type="site" description="Stabilizes the basic form of H active site to accept a proton" evidence="7">
    <location>
        <position position="92"/>
    </location>
</feature>
<dbReference type="HAMAP" id="MF_00083">
    <property type="entry name" value="Pept_tRNA_hydro_bact"/>
    <property type="match status" value="1"/>
</dbReference>
<feature type="binding site" evidence="7">
    <location>
        <position position="113"/>
    </location>
    <ligand>
        <name>tRNA</name>
        <dbReference type="ChEBI" id="CHEBI:17843"/>
    </ligand>
</feature>
<feature type="binding site" evidence="7">
    <location>
        <position position="18"/>
    </location>
    <ligand>
        <name>tRNA</name>
        <dbReference type="ChEBI" id="CHEBI:17843"/>
    </ligand>
</feature>
<dbReference type="PATRIC" id="fig|1679444.3.peg.1575"/>
<proteinExistence type="inferred from homology"/>
<sequence>MSSVPRIIVGLGNPGQTYAGTRHNVGFMALDALARHWNIPYKLDKARKAELAAGPGVLLVKPQTYMNDSGASIGPLMRYFKFSPEQILVIYDDIAFPVGTLKLRPGGSAGGHNGIKSLIAHLGTDKFPRLRIGIGAPGGKEMTAHVLGKFRPDEQELLGVSIEKAADAARYAATHGIEAAMNIYNVQ</sequence>
<organism evidence="10 11">
    <name type="scientific">Akkermansia glycaniphila</name>
    <dbReference type="NCBI Taxonomy" id="1679444"/>
    <lineage>
        <taxon>Bacteria</taxon>
        <taxon>Pseudomonadati</taxon>
        <taxon>Verrucomicrobiota</taxon>
        <taxon>Verrucomicrobiia</taxon>
        <taxon>Verrucomicrobiales</taxon>
        <taxon>Akkermansiaceae</taxon>
        <taxon>Akkermansia</taxon>
    </lineage>
</organism>
<dbReference type="OrthoDB" id="9800507at2"/>
<comment type="subunit">
    <text evidence="7">Monomer.</text>
</comment>
<dbReference type="Pfam" id="PF01195">
    <property type="entry name" value="Pept_tRNA_hydro"/>
    <property type="match status" value="1"/>
</dbReference>
<keyword evidence="2 7" id="KW-0820">tRNA-binding</keyword>
<dbReference type="InterPro" id="IPR001328">
    <property type="entry name" value="Pept_tRNA_hydro"/>
</dbReference>
<gene>
    <name evidence="7" type="primary">pth</name>
    <name evidence="10" type="ORF">PYTT_2363</name>
</gene>
<evidence type="ECO:0000256" key="8">
    <source>
        <dbReference type="RuleBase" id="RU000673"/>
    </source>
</evidence>
<dbReference type="PROSITE" id="PS01195">
    <property type="entry name" value="PEPT_TRNA_HYDROL_1"/>
    <property type="match status" value="1"/>
</dbReference>
<feature type="binding site" evidence="7">
    <location>
        <position position="67"/>
    </location>
    <ligand>
        <name>tRNA</name>
        <dbReference type="ChEBI" id="CHEBI:17843"/>
    </ligand>
</feature>
<evidence type="ECO:0000256" key="3">
    <source>
        <dbReference type="ARBA" id="ARBA00022801"/>
    </source>
</evidence>
<evidence type="ECO:0000256" key="7">
    <source>
        <dbReference type="HAMAP-Rule" id="MF_00083"/>
    </source>
</evidence>
<evidence type="ECO:0000256" key="6">
    <source>
        <dbReference type="ARBA" id="ARBA00050038"/>
    </source>
</evidence>
<dbReference type="CDD" id="cd00462">
    <property type="entry name" value="PTH"/>
    <property type="match status" value="1"/>
</dbReference>
<dbReference type="GO" id="GO:0004045">
    <property type="term" value="F:peptidyl-tRNA hydrolase activity"/>
    <property type="evidence" value="ECO:0007669"/>
    <property type="project" value="UniProtKB-UniRule"/>
</dbReference>
<dbReference type="GO" id="GO:0072344">
    <property type="term" value="P:rescue of stalled ribosome"/>
    <property type="evidence" value="ECO:0007669"/>
    <property type="project" value="UniProtKB-UniRule"/>
</dbReference>
<dbReference type="Proteomes" id="UP000176204">
    <property type="component" value="Chromosome I"/>
</dbReference>
<evidence type="ECO:0000256" key="2">
    <source>
        <dbReference type="ARBA" id="ARBA00022555"/>
    </source>
</evidence>
<dbReference type="NCBIfam" id="TIGR00447">
    <property type="entry name" value="pth"/>
    <property type="match status" value="1"/>
</dbReference>
<protein>
    <recommendedName>
        <fullName evidence="6 7">Peptidyl-tRNA hydrolase</fullName>
        <shortName evidence="7">Pth</shortName>
        <ecNumber evidence="1 7">3.1.1.29</ecNumber>
    </recommendedName>
</protein>
<dbReference type="Gene3D" id="3.40.50.1470">
    <property type="entry name" value="Peptidyl-tRNA hydrolase"/>
    <property type="match status" value="1"/>
</dbReference>
<keyword evidence="4 7" id="KW-0694">RNA-binding</keyword>
<dbReference type="STRING" id="1679444.PYTT_2363"/>
<comment type="function">
    <text evidence="7">Catalyzes the release of premature peptidyl moieties from peptidyl-tRNA molecules trapped in stalled 50S ribosomal subunits, and thus maintains levels of free tRNAs and 50S ribosomes.</text>
</comment>
<dbReference type="KEGG" id="agl:PYTT_2363"/>
<dbReference type="SUPFAM" id="SSF53178">
    <property type="entry name" value="Peptidyl-tRNA hydrolase-like"/>
    <property type="match status" value="1"/>
</dbReference>
<dbReference type="InterPro" id="IPR036416">
    <property type="entry name" value="Pept_tRNA_hydro_sf"/>
</dbReference>